<feature type="compositionally biased region" description="Polar residues" evidence="1">
    <location>
        <begin position="713"/>
        <end position="724"/>
    </location>
</feature>
<dbReference type="Gene3D" id="1.10.510.10">
    <property type="entry name" value="Transferase(Phosphotransferase) domain 1"/>
    <property type="match status" value="1"/>
</dbReference>
<dbReference type="EMBL" id="KN823002">
    <property type="protein sequence ID" value="KIO27847.1"/>
    <property type="molecule type" value="Genomic_DNA"/>
</dbReference>
<dbReference type="HOGENOM" id="CLU_021658_1_0_1"/>
<evidence type="ECO:0000256" key="1">
    <source>
        <dbReference type="SAM" id="MobiDB-lite"/>
    </source>
</evidence>
<dbReference type="OrthoDB" id="5569250at2759"/>
<feature type="domain" description="Fungal-type protein kinase" evidence="2">
    <location>
        <begin position="365"/>
        <end position="570"/>
    </location>
</feature>
<keyword evidence="4" id="KW-1185">Reference proteome</keyword>
<dbReference type="InterPro" id="IPR040976">
    <property type="entry name" value="Pkinase_fungal"/>
</dbReference>
<dbReference type="SUPFAM" id="SSF56112">
    <property type="entry name" value="Protein kinase-like (PK-like)"/>
    <property type="match status" value="1"/>
</dbReference>
<dbReference type="InterPro" id="IPR011009">
    <property type="entry name" value="Kinase-like_dom_sf"/>
</dbReference>
<organism evidence="3 4">
    <name type="scientific">Tulasnella calospora MUT 4182</name>
    <dbReference type="NCBI Taxonomy" id="1051891"/>
    <lineage>
        <taxon>Eukaryota</taxon>
        <taxon>Fungi</taxon>
        <taxon>Dikarya</taxon>
        <taxon>Basidiomycota</taxon>
        <taxon>Agaricomycotina</taxon>
        <taxon>Agaricomycetes</taxon>
        <taxon>Cantharellales</taxon>
        <taxon>Tulasnellaceae</taxon>
        <taxon>Tulasnella</taxon>
    </lineage>
</organism>
<evidence type="ECO:0000259" key="2">
    <source>
        <dbReference type="Pfam" id="PF17667"/>
    </source>
</evidence>
<protein>
    <recommendedName>
        <fullName evidence="2">Fungal-type protein kinase domain-containing protein</fullName>
    </recommendedName>
</protein>
<proteinExistence type="predicted"/>
<feature type="region of interest" description="Disordered" evidence="1">
    <location>
        <begin position="1"/>
        <end position="23"/>
    </location>
</feature>
<evidence type="ECO:0000313" key="3">
    <source>
        <dbReference type="EMBL" id="KIO27847.1"/>
    </source>
</evidence>
<feature type="compositionally biased region" description="Polar residues" evidence="1">
    <location>
        <begin position="8"/>
        <end position="21"/>
    </location>
</feature>
<feature type="compositionally biased region" description="Acidic residues" evidence="1">
    <location>
        <begin position="737"/>
        <end position="754"/>
    </location>
</feature>
<dbReference type="AlphaFoldDB" id="A0A0C3M2E5"/>
<sequence length="754" mass="85598">MSEPLPNTPETQAPPVQSSPVTRVPLPFAKHKCDQVQTFEYDANIHQLADFQTPDALIRFLHVAADLLPPNTPHQEPNDAARFTLENFLNAANIMAKSIKEQRFSNSPLLVFKSTDNKSHHGHVTDTACRPDFTVAFEHHFDSNNTTLWPCIRLAGEKASGGKTKDDHKKQAISYLHYLLLARPDLYVAQGMLTSKDNITFLVGIGGDGIRSLAVDWSSNELYRLMYAFIYRLYDPNDFADKTYEMDPIDGKDFATFTIRIVVKSERDGVTTQEEAHCSKFLPIYASRPFQTRTHVLSNPDSEVMVNGEKLTVLKDQFCRRGTRFEEHTILDLIHTAEKVPGVVEAVYHEMIALPRLGRVGDPVRAKNRLGMRQSGLPFTSIPTVRAMLETVFDILEVLRFLRMRRQVLHRDISSGNIMYIDPPQGVTAQVVGTDAQEGGVLPVFAKRLLGESTNSRETSALLIDFNHAEHLESKQEPEYHRVSRTGTPLFIARAAQIGKALPLYTDSPGFILEAIPGSPESYTSKHPKRLKKFEPERATMIDPSEDNSMGDWRHELDHDVESVFWLMFYWALSAKPKEKPDEPIRLSTWALLNGSFEDRTAQVDALYFRNVGIGTVHSAFKPLLDLFRRLAGILRVDRHWLPALDTRNAPEYIVEAFQRIILQFIIDNRDNDFMKMKVGEEVRKLEKAPQHLNRSTTRSQSLNADNNKKRNSSQMSVEQSGAEQSGAKRPRHDPPEETALEEKLEDDGDENWY</sequence>
<dbReference type="STRING" id="1051891.A0A0C3M2E5"/>
<dbReference type="Proteomes" id="UP000054248">
    <property type="component" value="Unassembled WGS sequence"/>
</dbReference>
<name>A0A0C3M2E5_9AGAM</name>
<evidence type="ECO:0000313" key="4">
    <source>
        <dbReference type="Proteomes" id="UP000054248"/>
    </source>
</evidence>
<dbReference type="Pfam" id="PF17667">
    <property type="entry name" value="Pkinase_fungal"/>
    <property type="match status" value="1"/>
</dbReference>
<feature type="compositionally biased region" description="Polar residues" evidence="1">
    <location>
        <begin position="693"/>
        <end position="706"/>
    </location>
</feature>
<gene>
    <name evidence="3" type="ORF">M407DRAFT_22897</name>
</gene>
<accession>A0A0C3M2E5</accession>
<reference evidence="3 4" key="1">
    <citation type="submission" date="2014-04" db="EMBL/GenBank/DDBJ databases">
        <authorList>
            <consortium name="DOE Joint Genome Institute"/>
            <person name="Kuo A."/>
            <person name="Girlanda M."/>
            <person name="Perotto S."/>
            <person name="Kohler A."/>
            <person name="Nagy L.G."/>
            <person name="Floudas D."/>
            <person name="Copeland A."/>
            <person name="Barry K.W."/>
            <person name="Cichocki N."/>
            <person name="Veneault-Fourrey C."/>
            <person name="LaButti K."/>
            <person name="Lindquist E.A."/>
            <person name="Lipzen A."/>
            <person name="Lundell T."/>
            <person name="Morin E."/>
            <person name="Murat C."/>
            <person name="Sun H."/>
            <person name="Tunlid A."/>
            <person name="Henrissat B."/>
            <person name="Grigoriev I.V."/>
            <person name="Hibbett D.S."/>
            <person name="Martin F."/>
            <person name="Nordberg H.P."/>
            <person name="Cantor M.N."/>
            <person name="Hua S.X."/>
        </authorList>
    </citation>
    <scope>NUCLEOTIDE SEQUENCE [LARGE SCALE GENOMIC DNA]</scope>
    <source>
        <strain evidence="3 4">MUT 4182</strain>
    </source>
</reference>
<feature type="region of interest" description="Disordered" evidence="1">
    <location>
        <begin position="686"/>
        <end position="754"/>
    </location>
</feature>
<reference evidence="4" key="2">
    <citation type="submission" date="2015-01" db="EMBL/GenBank/DDBJ databases">
        <title>Evolutionary Origins and Diversification of the Mycorrhizal Mutualists.</title>
        <authorList>
            <consortium name="DOE Joint Genome Institute"/>
            <consortium name="Mycorrhizal Genomics Consortium"/>
            <person name="Kohler A."/>
            <person name="Kuo A."/>
            <person name="Nagy L.G."/>
            <person name="Floudas D."/>
            <person name="Copeland A."/>
            <person name="Barry K.W."/>
            <person name="Cichocki N."/>
            <person name="Veneault-Fourrey C."/>
            <person name="LaButti K."/>
            <person name="Lindquist E.A."/>
            <person name="Lipzen A."/>
            <person name="Lundell T."/>
            <person name="Morin E."/>
            <person name="Murat C."/>
            <person name="Riley R."/>
            <person name="Ohm R."/>
            <person name="Sun H."/>
            <person name="Tunlid A."/>
            <person name="Henrissat B."/>
            <person name="Grigoriev I.V."/>
            <person name="Hibbett D.S."/>
            <person name="Martin F."/>
        </authorList>
    </citation>
    <scope>NUCLEOTIDE SEQUENCE [LARGE SCALE GENOMIC DNA]</scope>
    <source>
        <strain evidence="4">MUT 4182</strain>
    </source>
</reference>